<reference evidence="2" key="1">
    <citation type="journal article" date="2011" name="PLoS Genet.">
        <title>Genomic analysis of the necrotrophic fungal pathogens Sclerotinia sclerotiorum and Botrytis cinerea.</title>
        <authorList>
            <person name="Amselem J."/>
            <person name="Cuomo C.A."/>
            <person name="van Kan J.A."/>
            <person name="Viaud M."/>
            <person name="Benito E.P."/>
            <person name="Couloux A."/>
            <person name="Coutinho P.M."/>
            <person name="de Vries R.P."/>
            <person name="Dyer P.S."/>
            <person name="Fillinger S."/>
            <person name="Fournier E."/>
            <person name="Gout L."/>
            <person name="Hahn M."/>
            <person name="Kohn L."/>
            <person name="Lapalu N."/>
            <person name="Plummer K.M."/>
            <person name="Pradier J.M."/>
            <person name="Quevillon E."/>
            <person name="Sharon A."/>
            <person name="Simon A."/>
            <person name="ten Have A."/>
            <person name="Tudzynski B."/>
            <person name="Tudzynski P."/>
            <person name="Wincker P."/>
            <person name="Andrew M."/>
            <person name="Anthouard V."/>
            <person name="Beever R.E."/>
            <person name="Beffa R."/>
            <person name="Benoit I."/>
            <person name="Bouzid O."/>
            <person name="Brault B."/>
            <person name="Chen Z."/>
            <person name="Choquer M."/>
            <person name="Collemare J."/>
            <person name="Cotton P."/>
            <person name="Danchin E.G."/>
            <person name="Da Silva C."/>
            <person name="Gautier A."/>
            <person name="Giraud C."/>
            <person name="Giraud T."/>
            <person name="Gonzalez C."/>
            <person name="Grossetete S."/>
            <person name="Guldener U."/>
            <person name="Henrissat B."/>
            <person name="Howlett B.J."/>
            <person name="Kodira C."/>
            <person name="Kretschmer M."/>
            <person name="Lappartient A."/>
            <person name="Leroch M."/>
            <person name="Levis C."/>
            <person name="Mauceli E."/>
            <person name="Neuveglise C."/>
            <person name="Oeser B."/>
            <person name="Pearson M."/>
            <person name="Poulain J."/>
            <person name="Poussereau N."/>
            <person name="Quesneville H."/>
            <person name="Rascle C."/>
            <person name="Schumacher J."/>
            <person name="Segurens B."/>
            <person name="Sexton A."/>
            <person name="Silva E."/>
            <person name="Sirven C."/>
            <person name="Soanes D.M."/>
            <person name="Talbot N.J."/>
            <person name="Templeton M."/>
            <person name="Yandava C."/>
            <person name="Yarden O."/>
            <person name="Zeng Q."/>
            <person name="Rollins J.A."/>
            <person name="Lebrun M.H."/>
            <person name="Dickman M."/>
        </authorList>
    </citation>
    <scope>NUCLEOTIDE SEQUENCE [LARGE SCALE GENOMIC DNA]</scope>
    <source>
        <strain evidence="2">ATCC 18683 / 1980 / Ss-1</strain>
    </source>
</reference>
<sequence length="207" mass="21258">MISSYCLSYCPGSSCSNTGYIAKYPPPGYTPPIISTKTSIYSCPTTILTTPKPPPPTTSTYSIAPLPTCSNICTQPHNPPQGYSSSSPVGSIPLPCYTCNNLPADYSSGYPFKLYTAKFSENSPSYQRPDCATGCKDACDVQYGVCVGTYAVGCSYGGGGGGGGNGGEGGDSYESALTKCALQKADCYVVNAGVGGEGRCASFGVGY</sequence>
<protein>
    <submittedName>
        <fullName evidence="1">Uncharacterized protein</fullName>
    </submittedName>
</protein>
<dbReference type="InParanoid" id="A7EQ81"/>
<evidence type="ECO:0000313" key="1">
    <source>
        <dbReference type="EMBL" id="EDO04997.1"/>
    </source>
</evidence>
<proteinExistence type="predicted"/>
<dbReference type="eggNOG" id="KOG4157">
    <property type="taxonomic scope" value="Eukaryota"/>
</dbReference>
<dbReference type="AlphaFoldDB" id="A7EQ81"/>
<evidence type="ECO:0000313" key="2">
    <source>
        <dbReference type="Proteomes" id="UP000001312"/>
    </source>
</evidence>
<dbReference type="EMBL" id="CH476629">
    <property type="protein sequence ID" value="EDO04997.1"/>
    <property type="molecule type" value="Genomic_DNA"/>
</dbReference>
<keyword evidence="2" id="KW-1185">Reference proteome</keyword>
<dbReference type="Proteomes" id="UP000001312">
    <property type="component" value="Unassembled WGS sequence"/>
</dbReference>
<dbReference type="RefSeq" id="XP_001592034.1">
    <property type="nucleotide sequence ID" value="XM_001591984.1"/>
</dbReference>
<organism evidence="1 2">
    <name type="scientific">Sclerotinia sclerotiorum (strain ATCC 18683 / 1980 / Ss-1)</name>
    <name type="common">White mold</name>
    <name type="synonym">Whetzelinia sclerotiorum</name>
    <dbReference type="NCBI Taxonomy" id="665079"/>
    <lineage>
        <taxon>Eukaryota</taxon>
        <taxon>Fungi</taxon>
        <taxon>Dikarya</taxon>
        <taxon>Ascomycota</taxon>
        <taxon>Pezizomycotina</taxon>
        <taxon>Leotiomycetes</taxon>
        <taxon>Helotiales</taxon>
        <taxon>Sclerotiniaceae</taxon>
        <taxon>Sclerotinia</taxon>
    </lineage>
</organism>
<dbReference type="KEGG" id="ssl:SS1G_07481"/>
<gene>
    <name evidence="1" type="ORF">SS1G_07481</name>
</gene>
<name>A7EQ81_SCLS1</name>
<dbReference type="GeneID" id="5487891"/>
<accession>A7EQ81</accession>
<dbReference type="HOGENOM" id="CLU_1327090_0_0_1"/>